<proteinExistence type="inferred from homology"/>
<feature type="transmembrane region" description="Helical" evidence="1">
    <location>
        <begin position="20"/>
        <end position="41"/>
    </location>
</feature>
<dbReference type="eggNOG" id="COG1559">
    <property type="taxonomic scope" value="Bacteria"/>
</dbReference>
<dbReference type="CDD" id="cd08010">
    <property type="entry name" value="MltG_like"/>
    <property type="match status" value="1"/>
</dbReference>
<organism evidence="2 3">
    <name type="scientific">Cutibacterium avidum</name>
    <dbReference type="NCBI Taxonomy" id="33010"/>
    <lineage>
        <taxon>Bacteria</taxon>
        <taxon>Bacillati</taxon>
        <taxon>Actinomycetota</taxon>
        <taxon>Actinomycetes</taxon>
        <taxon>Propionibacteriales</taxon>
        <taxon>Propionibacteriaceae</taxon>
        <taxon>Cutibacterium</taxon>
    </lineage>
</organism>
<dbReference type="GO" id="GO:0005886">
    <property type="term" value="C:plasma membrane"/>
    <property type="evidence" value="ECO:0007669"/>
    <property type="project" value="UniProtKB-SubCell"/>
</dbReference>
<keyword evidence="1" id="KW-0812">Transmembrane</keyword>
<dbReference type="Pfam" id="PF02618">
    <property type="entry name" value="YceG"/>
    <property type="match status" value="1"/>
</dbReference>
<dbReference type="Proteomes" id="UP000259211">
    <property type="component" value="Unassembled WGS sequence"/>
</dbReference>
<keyword evidence="1" id="KW-1003">Cell membrane</keyword>
<keyword evidence="1" id="KW-0961">Cell wall biogenesis/degradation</keyword>
<protein>
    <recommendedName>
        <fullName evidence="1">Endolytic murein transglycosylase</fullName>
        <ecNumber evidence="1">4.2.2.29</ecNumber>
    </recommendedName>
    <alternativeName>
        <fullName evidence="1">Peptidoglycan lytic transglycosylase</fullName>
    </alternativeName>
    <alternativeName>
        <fullName evidence="1">Peptidoglycan polymerization terminase</fullName>
    </alternativeName>
</protein>
<evidence type="ECO:0000313" key="3">
    <source>
        <dbReference type="Proteomes" id="UP000259211"/>
    </source>
</evidence>
<comment type="catalytic activity">
    <reaction evidence="1">
        <text>a peptidoglycan chain = a peptidoglycan chain with N-acetyl-1,6-anhydromuramyl-[peptide] at the reducing end + a peptidoglycan chain with N-acetylglucosamine at the non-reducing end.</text>
        <dbReference type="EC" id="4.2.2.29"/>
    </reaction>
</comment>
<dbReference type="OrthoDB" id="9814591at2"/>
<dbReference type="InterPro" id="IPR003770">
    <property type="entry name" value="MLTG-like"/>
</dbReference>
<keyword evidence="1 2" id="KW-0456">Lyase</keyword>
<evidence type="ECO:0000313" key="2">
    <source>
        <dbReference type="EMBL" id="RFT44815.1"/>
    </source>
</evidence>
<dbReference type="GO" id="GO:0008932">
    <property type="term" value="F:lytic endotransglycosylase activity"/>
    <property type="evidence" value="ECO:0007669"/>
    <property type="project" value="UniProtKB-UniRule"/>
</dbReference>
<dbReference type="PANTHER" id="PTHR30518:SF2">
    <property type="entry name" value="ENDOLYTIC MUREIN TRANSGLYCOSYLASE"/>
    <property type="match status" value="1"/>
</dbReference>
<comment type="caution">
    <text evidence="2">The sequence shown here is derived from an EMBL/GenBank/DDBJ whole genome shotgun (WGS) entry which is preliminary data.</text>
</comment>
<keyword evidence="1" id="KW-0472">Membrane</keyword>
<dbReference type="RefSeq" id="WP_065672760.1">
    <property type="nucleotide sequence ID" value="NZ_CP016954.1"/>
</dbReference>
<sequence>MNGPFDEQDDPKAEFWYKFRSAVAVILSLAVLVGGCVFVGVKTYDAYISYKSADDYLGDGEKDVLVRVPSGASVSEVGSILLDNDVIKSTKAYNKAIRESESDVTIQAGQYKLKTHMSAAKAVSILGNPDNIQRTRVTLPEGLTTEEQFAIMAKGTTMPVDSFKVAYKQTKKLGLPVWAKDRPEGFLFPDTYEVGSNPTPLEILQMQANQFVKQVNTMNFMGQAQAIKRSPYDALIVASILEKEARNPKDMRMVAGIIYNRLNQGMKVESDATVLYANHADGKLTTTDEQRAKDSPYNTYLHNGLPPTPINNPGTASMEAAVTPIKSDYLYWVVTDPDKGTTAYAKTLADHEKNVKKFQAWCQDHKGKC</sequence>
<dbReference type="EC" id="4.2.2.29" evidence="1"/>
<reference evidence="2 3" key="1">
    <citation type="submission" date="2017-07" db="EMBL/GenBank/DDBJ databases">
        <authorList>
            <person name="Sun Z.S."/>
            <person name="Albrecht U."/>
            <person name="Echele G."/>
            <person name="Lee C.C."/>
        </authorList>
    </citation>
    <scope>NUCLEOTIDE SEQUENCE [LARGE SCALE GENOMIC DNA]</scope>
    <source>
        <strain evidence="2 3">P16-029</strain>
    </source>
</reference>
<dbReference type="GO" id="GO:0009252">
    <property type="term" value="P:peptidoglycan biosynthetic process"/>
    <property type="evidence" value="ECO:0007669"/>
    <property type="project" value="UniProtKB-UniRule"/>
</dbReference>
<gene>
    <name evidence="1" type="primary">mltG</name>
    <name evidence="2" type="ORF">CHT91_04895</name>
</gene>
<dbReference type="AlphaFoldDB" id="A0A1B9VVL5"/>
<dbReference type="NCBIfam" id="TIGR00247">
    <property type="entry name" value="endolytic transglycosylase MltG"/>
    <property type="match status" value="1"/>
</dbReference>
<evidence type="ECO:0000256" key="1">
    <source>
        <dbReference type="HAMAP-Rule" id="MF_02065"/>
    </source>
</evidence>
<comment type="similarity">
    <text evidence="1">Belongs to the transglycosylase MltG family.</text>
</comment>
<dbReference type="GO" id="GO:0071555">
    <property type="term" value="P:cell wall organization"/>
    <property type="evidence" value="ECO:0007669"/>
    <property type="project" value="UniProtKB-KW"/>
</dbReference>
<name>A0A1B9VVL5_9ACTN</name>
<dbReference type="Gene3D" id="3.30.160.60">
    <property type="entry name" value="Classic Zinc Finger"/>
    <property type="match status" value="1"/>
</dbReference>
<dbReference type="HAMAP" id="MF_02065">
    <property type="entry name" value="MltG"/>
    <property type="match status" value="1"/>
</dbReference>
<keyword evidence="1" id="KW-1133">Transmembrane helix</keyword>
<dbReference type="PANTHER" id="PTHR30518">
    <property type="entry name" value="ENDOLYTIC MUREIN TRANSGLYCOSYLASE"/>
    <property type="match status" value="1"/>
</dbReference>
<dbReference type="Gene3D" id="3.30.1490.480">
    <property type="entry name" value="Endolytic murein transglycosylase"/>
    <property type="match status" value="1"/>
</dbReference>
<accession>A0A1B9VVL5</accession>
<comment type="function">
    <text evidence="1">Functions as a peptidoglycan terminase that cleaves nascent peptidoglycan strands endolytically to terminate their elongation.</text>
</comment>
<comment type="subcellular location">
    <subcellularLocation>
        <location evidence="1">Cell membrane</location>
        <topology evidence="1">Single-pass membrane protein</topology>
    </subcellularLocation>
</comment>
<dbReference type="STRING" id="33010.BFS79_01150"/>
<feature type="site" description="Important for catalytic activity" evidence="1">
    <location>
        <position position="244"/>
    </location>
</feature>
<dbReference type="EMBL" id="NOWI01000004">
    <property type="protein sequence ID" value="RFT44815.1"/>
    <property type="molecule type" value="Genomic_DNA"/>
</dbReference>